<dbReference type="PANTHER" id="PTHR43503">
    <property type="entry name" value="MCG48959-RELATED"/>
    <property type="match status" value="1"/>
</dbReference>
<evidence type="ECO:0000256" key="5">
    <source>
        <dbReference type="ARBA" id="ARBA00025719"/>
    </source>
</evidence>
<gene>
    <name evidence="8" type="ORF">OIU85_006192</name>
</gene>
<dbReference type="GO" id="GO:0045454">
    <property type="term" value="P:cell redox homeostasis"/>
    <property type="evidence" value="ECO:0007669"/>
    <property type="project" value="TreeGrafter"/>
</dbReference>
<dbReference type="AlphaFoldDB" id="A0A9Q0PKU2"/>
<evidence type="ECO:0000256" key="3">
    <source>
        <dbReference type="ARBA" id="ARBA00023002"/>
    </source>
</evidence>
<evidence type="ECO:0000313" key="9">
    <source>
        <dbReference type="Proteomes" id="UP001151529"/>
    </source>
</evidence>
<comment type="caution">
    <text evidence="8">The sequence shown here is derived from an EMBL/GenBank/DDBJ whole genome shotgun (WGS) entry which is preliminary data.</text>
</comment>
<name>A0A9Q0PKU2_SALVM</name>
<dbReference type="InterPro" id="IPR000866">
    <property type="entry name" value="AhpC/TSA"/>
</dbReference>
<keyword evidence="1" id="KW-0575">Peroxidase</keyword>
<protein>
    <recommendedName>
        <fullName evidence="7">Thioredoxin domain-containing protein</fullName>
    </recommendedName>
</protein>
<dbReference type="GO" id="GO:0004601">
    <property type="term" value="F:peroxidase activity"/>
    <property type="evidence" value="ECO:0007669"/>
    <property type="project" value="UniProtKB-KW"/>
</dbReference>
<evidence type="ECO:0000259" key="7">
    <source>
        <dbReference type="PROSITE" id="PS51352"/>
    </source>
</evidence>
<dbReference type="Gene3D" id="3.40.30.10">
    <property type="entry name" value="Glutaredoxin"/>
    <property type="match status" value="1"/>
</dbReference>
<proteinExistence type="inferred from homology"/>
<dbReference type="GO" id="GO:0005739">
    <property type="term" value="C:mitochondrion"/>
    <property type="evidence" value="ECO:0007669"/>
    <property type="project" value="TreeGrafter"/>
</dbReference>
<accession>A0A9Q0PKU2</accession>
<keyword evidence="2" id="KW-0049">Antioxidant</keyword>
<evidence type="ECO:0000256" key="2">
    <source>
        <dbReference type="ARBA" id="ARBA00022862"/>
    </source>
</evidence>
<dbReference type="InterPro" id="IPR024706">
    <property type="entry name" value="Peroxiredoxin_AhpC-typ"/>
</dbReference>
<reference evidence="8" key="1">
    <citation type="submission" date="2022-11" db="EMBL/GenBank/DDBJ databases">
        <authorList>
            <person name="Hyden B.L."/>
            <person name="Feng K."/>
            <person name="Yates T."/>
            <person name="Jawdy S."/>
            <person name="Smart L.B."/>
            <person name="Muchero W."/>
        </authorList>
    </citation>
    <scope>NUCLEOTIDE SEQUENCE</scope>
    <source>
        <tissue evidence="8">Shoot tip</tissue>
    </source>
</reference>
<keyword evidence="4" id="KW-0676">Redox-active center</keyword>
<evidence type="ECO:0000256" key="4">
    <source>
        <dbReference type="ARBA" id="ARBA00023284"/>
    </source>
</evidence>
<reference evidence="8" key="2">
    <citation type="journal article" date="2023" name="Int. J. Mol. Sci.">
        <title>De Novo Assembly and Annotation of 11 Diverse Shrub Willow (Salix) Genomes Reveals Novel Gene Organization in Sex-Linked Regions.</title>
        <authorList>
            <person name="Hyden B."/>
            <person name="Feng K."/>
            <person name="Yates T.B."/>
            <person name="Jawdy S."/>
            <person name="Cereghino C."/>
            <person name="Smart L.B."/>
            <person name="Muchero W."/>
        </authorList>
    </citation>
    <scope>NUCLEOTIDE SEQUENCE [LARGE SCALE GENOMIC DNA]</scope>
    <source>
        <tissue evidence="8">Shoot tip</tissue>
    </source>
</reference>
<dbReference type="Pfam" id="PF00578">
    <property type="entry name" value="AhpC-TSA"/>
    <property type="match status" value="1"/>
</dbReference>
<evidence type="ECO:0000256" key="6">
    <source>
        <dbReference type="PIRSR" id="PIRSR000239-1"/>
    </source>
</evidence>
<sequence>MPGLTIGDSIPNLEVETTHGVIKLHDYIDTWTILFSHPRLCDFTPVCTTELGKMAAHAPESAKRGVKLLGLSCDDVSSHIEWVKDIEAYTPGCKVTYPIIADPNRELIKILNMVDPDEKDSSGHNVPSRALHIVGADKRIKLSFSVPSQHWPQHG</sequence>
<dbReference type="Proteomes" id="UP001151529">
    <property type="component" value="Chromosome 8"/>
</dbReference>
<dbReference type="GO" id="GO:0005829">
    <property type="term" value="C:cytosol"/>
    <property type="evidence" value="ECO:0007669"/>
    <property type="project" value="TreeGrafter"/>
</dbReference>
<dbReference type="OrthoDB" id="2996783at2759"/>
<comment type="similarity">
    <text evidence="5">Belongs to the peroxiredoxin family. Prx6 subfamily.</text>
</comment>
<evidence type="ECO:0000256" key="1">
    <source>
        <dbReference type="ARBA" id="ARBA00022559"/>
    </source>
</evidence>
<dbReference type="PANTHER" id="PTHR43503:SF4">
    <property type="entry name" value="PEROXIREDOXIN-6"/>
    <property type="match status" value="1"/>
</dbReference>
<dbReference type="InterPro" id="IPR013766">
    <property type="entry name" value="Thioredoxin_domain"/>
</dbReference>
<feature type="domain" description="Thioredoxin" evidence="7">
    <location>
        <begin position="4"/>
        <end position="136"/>
    </location>
</feature>
<organism evidence="8 9">
    <name type="scientific">Salix viminalis</name>
    <name type="common">Common osier</name>
    <name type="synonym">Basket willow</name>
    <dbReference type="NCBI Taxonomy" id="40686"/>
    <lineage>
        <taxon>Eukaryota</taxon>
        <taxon>Viridiplantae</taxon>
        <taxon>Streptophyta</taxon>
        <taxon>Embryophyta</taxon>
        <taxon>Tracheophyta</taxon>
        <taxon>Spermatophyta</taxon>
        <taxon>Magnoliopsida</taxon>
        <taxon>eudicotyledons</taxon>
        <taxon>Gunneridae</taxon>
        <taxon>Pentapetalae</taxon>
        <taxon>rosids</taxon>
        <taxon>fabids</taxon>
        <taxon>Malpighiales</taxon>
        <taxon>Salicaceae</taxon>
        <taxon>Saliceae</taxon>
        <taxon>Salix</taxon>
    </lineage>
</organism>
<dbReference type="SUPFAM" id="SSF52833">
    <property type="entry name" value="Thioredoxin-like"/>
    <property type="match status" value="1"/>
</dbReference>
<feature type="active site" description="Cysteine sulfenic acid (-SOH) intermediate; for peroxidase activity" evidence="6">
    <location>
        <position position="47"/>
    </location>
</feature>
<dbReference type="InterPro" id="IPR036249">
    <property type="entry name" value="Thioredoxin-like_sf"/>
</dbReference>
<evidence type="ECO:0000313" key="8">
    <source>
        <dbReference type="EMBL" id="KAJ6689871.1"/>
    </source>
</evidence>
<dbReference type="EMBL" id="JAPFFL010000012">
    <property type="protein sequence ID" value="KAJ6689871.1"/>
    <property type="molecule type" value="Genomic_DNA"/>
</dbReference>
<dbReference type="FunFam" id="3.40.30.10:FF:000011">
    <property type="entry name" value="Peroxiredoxin PRX1"/>
    <property type="match status" value="1"/>
</dbReference>
<keyword evidence="9" id="KW-1185">Reference proteome</keyword>
<keyword evidence="3" id="KW-0560">Oxidoreductase</keyword>
<dbReference type="PROSITE" id="PS51352">
    <property type="entry name" value="THIOREDOXIN_2"/>
    <property type="match status" value="1"/>
</dbReference>
<dbReference type="PIRSF" id="PIRSF000239">
    <property type="entry name" value="AHPC"/>
    <property type="match status" value="1"/>
</dbReference>